<dbReference type="AlphaFoldDB" id="A0A537JYJ3"/>
<reference evidence="2 3" key="1">
    <citation type="journal article" date="2019" name="Nat. Microbiol.">
        <title>Mediterranean grassland soil C-N compound turnover is dependent on rainfall and depth, and is mediated by genomically divergent microorganisms.</title>
        <authorList>
            <person name="Diamond S."/>
            <person name="Andeer P.F."/>
            <person name="Li Z."/>
            <person name="Crits-Christoph A."/>
            <person name="Burstein D."/>
            <person name="Anantharaman K."/>
            <person name="Lane K.R."/>
            <person name="Thomas B.C."/>
            <person name="Pan C."/>
            <person name="Northen T.R."/>
            <person name="Banfield J.F."/>
        </authorList>
    </citation>
    <scope>NUCLEOTIDE SEQUENCE [LARGE SCALE GENOMIC DNA]</scope>
    <source>
        <strain evidence="2">NP_3</strain>
    </source>
</reference>
<keyword evidence="1" id="KW-0472">Membrane</keyword>
<dbReference type="Proteomes" id="UP000318509">
    <property type="component" value="Unassembled WGS sequence"/>
</dbReference>
<evidence type="ECO:0000256" key="1">
    <source>
        <dbReference type="SAM" id="Phobius"/>
    </source>
</evidence>
<protein>
    <submittedName>
        <fullName evidence="2">Uncharacterized protein</fullName>
    </submittedName>
</protein>
<comment type="caution">
    <text evidence="2">The sequence shown here is derived from an EMBL/GenBank/DDBJ whole genome shotgun (WGS) entry which is preliminary data.</text>
</comment>
<accession>A0A537JYJ3</accession>
<organism evidence="2 3">
    <name type="scientific">Candidatus Segetimicrobium genomatis</name>
    <dbReference type="NCBI Taxonomy" id="2569760"/>
    <lineage>
        <taxon>Bacteria</taxon>
        <taxon>Bacillati</taxon>
        <taxon>Candidatus Sysuimicrobiota</taxon>
        <taxon>Candidatus Sysuimicrobiia</taxon>
        <taxon>Candidatus Sysuimicrobiales</taxon>
        <taxon>Candidatus Segetimicrobiaceae</taxon>
        <taxon>Candidatus Segetimicrobium</taxon>
    </lineage>
</organism>
<dbReference type="EMBL" id="VBAK01000141">
    <property type="protein sequence ID" value="TMI88332.1"/>
    <property type="molecule type" value="Genomic_DNA"/>
</dbReference>
<keyword evidence="1" id="KW-0812">Transmembrane</keyword>
<evidence type="ECO:0000313" key="3">
    <source>
        <dbReference type="Proteomes" id="UP000318509"/>
    </source>
</evidence>
<feature type="transmembrane region" description="Helical" evidence="1">
    <location>
        <begin position="15"/>
        <end position="40"/>
    </location>
</feature>
<evidence type="ECO:0000313" key="2">
    <source>
        <dbReference type="EMBL" id="TMI88332.1"/>
    </source>
</evidence>
<keyword evidence="1" id="KW-1133">Transmembrane helix</keyword>
<name>A0A537JYJ3_9BACT</name>
<sequence>MIPVPPPPPDAAHFLPAWVVLLILLMATAVTVYAVTSYAIREQKAFKESARRLAGKMVAEYEEQERALARERERLIDQAGRKPWQRN</sequence>
<gene>
    <name evidence="2" type="ORF">E6H00_12935</name>
</gene>
<proteinExistence type="predicted"/>